<keyword evidence="5" id="KW-0238">DNA-binding</keyword>
<evidence type="ECO:0000259" key="7">
    <source>
        <dbReference type="Pfam" id="PF01385"/>
    </source>
</evidence>
<dbReference type="GO" id="GO:0032196">
    <property type="term" value="P:transposition"/>
    <property type="evidence" value="ECO:0007669"/>
    <property type="project" value="UniProtKB-KW"/>
</dbReference>
<dbReference type="InterPro" id="IPR010095">
    <property type="entry name" value="Cas12f1-like_TNB"/>
</dbReference>
<proteinExistence type="inferred from homology"/>
<dbReference type="NCBIfam" id="NF040570">
    <property type="entry name" value="guided_TnpB"/>
    <property type="match status" value="1"/>
</dbReference>
<dbReference type="GO" id="GO:0006310">
    <property type="term" value="P:DNA recombination"/>
    <property type="evidence" value="ECO:0007669"/>
    <property type="project" value="UniProtKB-KW"/>
</dbReference>
<dbReference type="InterPro" id="IPR021027">
    <property type="entry name" value="Transposase_put_HTH"/>
</dbReference>
<dbReference type="Pfam" id="PF01385">
    <property type="entry name" value="OrfB_IS605"/>
    <property type="match status" value="1"/>
</dbReference>
<dbReference type="Pfam" id="PF07282">
    <property type="entry name" value="Cas12f1-like_TNB"/>
    <property type="match status" value="1"/>
</dbReference>
<evidence type="ECO:0000313" key="11">
    <source>
        <dbReference type="Proteomes" id="UP000182190"/>
    </source>
</evidence>
<dbReference type="GO" id="GO:0046872">
    <property type="term" value="F:metal ion binding"/>
    <property type="evidence" value="ECO:0007669"/>
    <property type="project" value="UniProtKB-KW"/>
</dbReference>
<evidence type="ECO:0000256" key="6">
    <source>
        <dbReference type="ARBA" id="ARBA00023172"/>
    </source>
</evidence>
<feature type="domain" description="Cas12f1-like TNB" evidence="8">
    <location>
        <begin position="310"/>
        <end position="371"/>
    </location>
</feature>
<gene>
    <name evidence="10" type="ORF">PL9631_1130025</name>
</gene>
<dbReference type="Proteomes" id="UP000182190">
    <property type="component" value="Unassembled WGS sequence"/>
</dbReference>
<dbReference type="GO" id="GO:0003677">
    <property type="term" value="F:DNA binding"/>
    <property type="evidence" value="ECO:0007669"/>
    <property type="project" value="UniProtKB-KW"/>
</dbReference>
<evidence type="ECO:0000256" key="3">
    <source>
        <dbReference type="ARBA" id="ARBA00022723"/>
    </source>
</evidence>
<name>A0A7Z9BIZ9_9CYAN</name>
<evidence type="ECO:0000313" key="10">
    <source>
        <dbReference type="EMBL" id="VXD15191.1"/>
    </source>
</evidence>
<dbReference type="Pfam" id="PF12323">
    <property type="entry name" value="HTH_OrfB_IS605"/>
    <property type="match status" value="1"/>
</dbReference>
<dbReference type="OrthoDB" id="459009at2"/>
<feature type="domain" description="Probable transposase IS891/IS1136/IS1341" evidence="7">
    <location>
        <begin position="190"/>
        <end position="287"/>
    </location>
</feature>
<feature type="domain" description="Transposase putative helix-turn-helix" evidence="9">
    <location>
        <begin position="1"/>
        <end position="46"/>
    </location>
</feature>
<evidence type="ECO:0000256" key="4">
    <source>
        <dbReference type="ARBA" id="ARBA00022833"/>
    </source>
</evidence>
<comment type="caution">
    <text evidence="10">The sequence shown here is derived from an EMBL/GenBank/DDBJ whole genome shotgun (WGS) entry which is preliminary data.</text>
</comment>
<evidence type="ECO:0000259" key="9">
    <source>
        <dbReference type="Pfam" id="PF12323"/>
    </source>
</evidence>
<dbReference type="AlphaFoldDB" id="A0A7Z9BIZ9"/>
<accession>A0A7Z9BIZ9</accession>
<comment type="similarity">
    <text evidence="1">In the C-terminal section; belongs to the transposase 35 family.</text>
</comment>
<organism evidence="10 11">
    <name type="scientific">Planktothrix paucivesiculata PCC 9631</name>
    <dbReference type="NCBI Taxonomy" id="671071"/>
    <lineage>
        <taxon>Bacteria</taxon>
        <taxon>Bacillati</taxon>
        <taxon>Cyanobacteriota</taxon>
        <taxon>Cyanophyceae</taxon>
        <taxon>Oscillatoriophycideae</taxon>
        <taxon>Oscillatoriales</taxon>
        <taxon>Microcoleaceae</taxon>
        <taxon>Planktothrix</taxon>
    </lineage>
</organism>
<keyword evidence="2" id="KW-0815">Transposition</keyword>
<evidence type="ECO:0000256" key="5">
    <source>
        <dbReference type="ARBA" id="ARBA00023125"/>
    </source>
</evidence>
<keyword evidence="11" id="KW-1185">Reference proteome</keyword>
<evidence type="ECO:0000256" key="1">
    <source>
        <dbReference type="ARBA" id="ARBA00008761"/>
    </source>
</evidence>
<dbReference type="RefSeq" id="WP_083624757.1">
    <property type="nucleotide sequence ID" value="NZ_LR735029.1"/>
</dbReference>
<sequence>MINLTYQFRLDLNRRQELEIEHILDVCRSVYNYALVERKHWLRSRKSPVNSCSIVSEYIIPSEQPYPNYNVQAKNLTIAKQNNQDLKSVNAQVLQQTLKTLDKAFTEMKSQGRGFPRYKKKMRSFVFPAMLKNCLATGKIKLPQLGWLKIRQSREYPTGFVPKQARIVKKASGYYLLIVFQSEEVCPDIPIGKNSLGLDAGIESFVATSTGELIKAPKFLLKAQSKLKSLQRRLKHKTKGSNNGLKLQNKIGRLHEKVSNTRKDWHFKLAHNLCDLAENIFIEDINYTSWSRGIVRKPSLDSGIGGFMNQVLPYVCWKRDRFYLKVDKNGTSQECPHCGKHTGKKQLSERVHNCQYCGHTEPRDIASAKVIRNRGLIAVGHTVSENACEVPLIGSDVLAGFEQLTLFELVKCH</sequence>
<evidence type="ECO:0000259" key="8">
    <source>
        <dbReference type="Pfam" id="PF07282"/>
    </source>
</evidence>
<evidence type="ECO:0000256" key="2">
    <source>
        <dbReference type="ARBA" id="ARBA00022578"/>
    </source>
</evidence>
<dbReference type="InterPro" id="IPR001959">
    <property type="entry name" value="Transposase"/>
</dbReference>
<keyword evidence="6" id="KW-0233">DNA recombination</keyword>
<dbReference type="EMBL" id="CZCS02000017">
    <property type="protein sequence ID" value="VXD15191.1"/>
    <property type="molecule type" value="Genomic_DNA"/>
</dbReference>
<protein>
    <submittedName>
        <fullName evidence="10">Transposase</fullName>
    </submittedName>
</protein>
<reference evidence="10" key="1">
    <citation type="submission" date="2019-10" db="EMBL/GenBank/DDBJ databases">
        <authorList>
            <consortium name="Genoscope - CEA"/>
            <person name="William W."/>
        </authorList>
    </citation>
    <scope>NUCLEOTIDE SEQUENCE [LARGE SCALE GENOMIC DNA]</scope>
    <source>
        <strain evidence="10">BBR_PRJEB10994</strain>
    </source>
</reference>
<keyword evidence="4" id="KW-0862">Zinc</keyword>
<keyword evidence="3" id="KW-0479">Metal-binding</keyword>